<dbReference type="AlphaFoldDB" id="A0A9W4DWK0"/>
<comment type="caution">
    <text evidence="2">The sequence shown here is derived from an EMBL/GenBank/DDBJ whole genome shotgun (WGS) entry which is preliminary data.</text>
</comment>
<feature type="compositionally biased region" description="Gly residues" evidence="1">
    <location>
        <begin position="91"/>
        <end position="100"/>
    </location>
</feature>
<evidence type="ECO:0000256" key="1">
    <source>
        <dbReference type="SAM" id="MobiDB-lite"/>
    </source>
</evidence>
<dbReference type="EMBL" id="CAJSLV010000114">
    <property type="protein sequence ID" value="CAG6398940.1"/>
    <property type="molecule type" value="Genomic_DNA"/>
</dbReference>
<reference evidence="2" key="1">
    <citation type="submission" date="2021-05" db="EMBL/GenBank/DDBJ databases">
        <authorList>
            <person name="Arsene-Ploetze F."/>
        </authorList>
    </citation>
    <scope>NUCLEOTIDE SEQUENCE</scope>
    <source>
        <strain evidence="2">DSM 42138</strain>
    </source>
</reference>
<feature type="compositionally biased region" description="Basic and acidic residues" evidence="1">
    <location>
        <begin position="22"/>
        <end position="36"/>
    </location>
</feature>
<accession>A0A9W4DWK0</accession>
<keyword evidence="3" id="KW-1185">Reference proteome</keyword>
<evidence type="ECO:0000313" key="3">
    <source>
        <dbReference type="Proteomes" id="UP001152519"/>
    </source>
</evidence>
<gene>
    <name evidence="2" type="ORF">SCOCK_80095</name>
</gene>
<feature type="compositionally biased region" description="Low complexity" evidence="1">
    <location>
        <begin position="215"/>
        <end position="240"/>
    </location>
</feature>
<evidence type="ECO:0000313" key="2">
    <source>
        <dbReference type="EMBL" id="CAG6398940.1"/>
    </source>
</evidence>
<organism evidence="2 3">
    <name type="scientific">Actinacidiphila cocklensis</name>
    <dbReference type="NCBI Taxonomy" id="887465"/>
    <lineage>
        <taxon>Bacteria</taxon>
        <taxon>Bacillati</taxon>
        <taxon>Actinomycetota</taxon>
        <taxon>Actinomycetes</taxon>
        <taxon>Kitasatosporales</taxon>
        <taxon>Streptomycetaceae</taxon>
        <taxon>Actinacidiphila</taxon>
    </lineage>
</organism>
<sequence>MASVRRNTRGPRAGRGAMRGACGDRGETKLPHEGRHCAGQSRRCGDRPQARAAAAPAVRRRVRNRARQFPGVRPRPGQRLAQRRLRRAVDHGGGAGGGRGARLRTRHRALDGRREAGHRRERQVGAARVAAGGGRGPDGGRTAGRRRRVVERGGRRRRRPHHQHRGPVRLGAAGGPRGGAALERGLPRGRGGRPARPVHRERERPDPLIRPAPGRRVAPALPGVRRAAARGAAGPAPARPASRHAFGTAPGRHRQAASGGDGAELRAG</sequence>
<proteinExistence type="predicted"/>
<feature type="compositionally biased region" description="Basic residues" evidence="1">
    <location>
        <begin position="143"/>
        <end position="167"/>
    </location>
</feature>
<feature type="region of interest" description="Disordered" evidence="1">
    <location>
        <begin position="1"/>
        <end position="268"/>
    </location>
</feature>
<feature type="compositionally biased region" description="Basic and acidic residues" evidence="1">
    <location>
        <begin position="198"/>
        <end position="207"/>
    </location>
</feature>
<feature type="compositionally biased region" description="Gly residues" evidence="1">
    <location>
        <begin position="131"/>
        <end position="142"/>
    </location>
</feature>
<protein>
    <submittedName>
        <fullName evidence="2">Uncharacterized protein</fullName>
    </submittedName>
</protein>
<name>A0A9W4DWK0_9ACTN</name>
<feature type="compositionally biased region" description="Low complexity" evidence="1">
    <location>
        <begin position="10"/>
        <end position="21"/>
    </location>
</feature>
<dbReference type="Proteomes" id="UP001152519">
    <property type="component" value="Unassembled WGS sequence"/>
</dbReference>